<evidence type="ECO:0000313" key="3">
    <source>
        <dbReference type="EMBL" id="KAL3783220.1"/>
    </source>
</evidence>
<feature type="region of interest" description="Disordered" evidence="1">
    <location>
        <begin position="42"/>
        <end position="105"/>
    </location>
</feature>
<feature type="region of interest" description="Disordered" evidence="1">
    <location>
        <begin position="1480"/>
        <end position="1503"/>
    </location>
</feature>
<dbReference type="EMBL" id="JALLAZ020000983">
    <property type="protein sequence ID" value="KAL3783220.1"/>
    <property type="molecule type" value="Genomic_DNA"/>
</dbReference>
<dbReference type="SMART" id="SM00801">
    <property type="entry name" value="dDENN"/>
    <property type="match status" value="1"/>
</dbReference>
<dbReference type="InterPro" id="IPR005113">
    <property type="entry name" value="uDENN_dom"/>
</dbReference>
<proteinExistence type="predicted"/>
<dbReference type="Pfam" id="PF02141">
    <property type="entry name" value="DENN"/>
    <property type="match status" value="1"/>
</dbReference>
<evidence type="ECO:0000313" key="4">
    <source>
        <dbReference type="Proteomes" id="UP001530315"/>
    </source>
</evidence>
<reference evidence="3 4" key="1">
    <citation type="submission" date="2024-10" db="EMBL/GenBank/DDBJ databases">
        <title>Updated reference genomes for cyclostephanoid diatoms.</title>
        <authorList>
            <person name="Roberts W.R."/>
            <person name="Alverson A.J."/>
        </authorList>
    </citation>
    <scope>NUCLEOTIDE SEQUENCE [LARGE SCALE GENOMIC DNA]</scope>
    <source>
        <strain evidence="3 4">AJA276-08</strain>
    </source>
</reference>
<feature type="region of interest" description="Disordered" evidence="1">
    <location>
        <begin position="274"/>
        <end position="302"/>
    </location>
</feature>
<feature type="domain" description="dDENN" evidence="2">
    <location>
        <begin position="923"/>
        <end position="994"/>
    </location>
</feature>
<protein>
    <recommendedName>
        <fullName evidence="2">dDENN domain-containing protein</fullName>
    </recommendedName>
</protein>
<feature type="region of interest" description="Disordered" evidence="1">
    <location>
        <begin position="436"/>
        <end position="458"/>
    </location>
</feature>
<dbReference type="Pfam" id="PF03455">
    <property type="entry name" value="dDENN"/>
    <property type="match status" value="1"/>
</dbReference>
<feature type="compositionally biased region" description="Low complexity" evidence="1">
    <location>
        <begin position="441"/>
        <end position="451"/>
    </location>
</feature>
<dbReference type="PANTHER" id="PTHR12296">
    <property type="entry name" value="DENN DOMAIN-CONTAINING PROTEIN 4"/>
    <property type="match status" value="1"/>
</dbReference>
<accession>A0ABD3P4X2</accession>
<evidence type="ECO:0000256" key="1">
    <source>
        <dbReference type="SAM" id="MobiDB-lite"/>
    </source>
</evidence>
<dbReference type="Pfam" id="PF03456">
    <property type="entry name" value="uDENN"/>
    <property type="match status" value="1"/>
</dbReference>
<organism evidence="3 4">
    <name type="scientific">Stephanodiscus triporus</name>
    <dbReference type="NCBI Taxonomy" id="2934178"/>
    <lineage>
        <taxon>Eukaryota</taxon>
        <taxon>Sar</taxon>
        <taxon>Stramenopiles</taxon>
        <taxon>Ochrophyta</taxon>
        <taxon>Bacillariophyta</taxon>
        <taxon>Coscinodiscophyceae</taxon>
        <taxon>Thalassiosirophycidae</taxon>
        <taxon>Stephanodiscales</taxon>
        <taxon>Stephanodiscaceae</taxon>
        <taxon>Stephanodiscus</taxon>
    </lineage>
</organism>
<dbReference type="PANTHER" id="PTHR12296:SF21">
    <property type="entry name" value="DENN DOMAIN-CONTAINING PROTEIN 3"/>
    <property type="match status" value="1"/>
</dbReference>
<feature type="region of interest" description="Disordered" evidence="1">
    <location>
        <begin position="569"/>
        <end position="599"/>
    </location>
</feature>
<sequence length="1690" mass="187716">MISWCCTSTTTTTPANEAARAPIKPPAWRDYFAVLGMHLEVDDDRPSSSSSNDDIGRGDGNYDTANAPSSFACGGGGGGDDSTSSSSLSETEDVRNSARTPRNSRNLSRKFIAHAVVDDGGRTSTDAAAGAVDVGVDDEEERLTRLFLEERFHREIVELALISTPAALKNDDKSRCWTLASEADLPIIIPRGKDPTAELGRSVLGTMTTVQLAYRRRRSQQLQQRQQQIFDDDFTPGVADISIQYVKIRPSTIILPPNDEKMSSNARDAIFTTTTTTTTESKDGATFNAEASGGSGGGGAAKQLSSLARHGVELLTAAAVNYAMQKKGRREHFFPEDDDRRLVASASAGTGSVGAADVRSVPQCRGASYDDEDDGEDDDGVVEVVCRAMREFLPLPSGYDEWIVPDFCETLHLPTTQQRWQSKSRQRFRPPPILIDRTHVAPSSSSPTTASHDGDGIISPSSVGMEAMYLSPMVMGGTSPRVLLADADQPSGLLDPNFVPILAPIMSNSKATNSFKTESTTNNNAFDMEDGGNIDDAHIYIPILAIRRQRIGDEERYHEDPSIVDVHLSYLDDDGRPPKMMANNKDDDEGDGDDDFGRGRTLAITSRASVLKKSEWMPSSSSSLSGDVHDDSCFSTGVASQGQDKRQSLSRKPIILLRRNIPNGFADVPITPAKVLDRFPRKNYRGMPFPEEELPLFCYPRGGVYLVRDKLRHWSLPKSFGFVVKNERGDSIYVSCLSFMEPLTKRRKAQLDQLSTKRRDTSLAHRAFCEKKARTERQGGKGRLGKDCLVGFDDIVTFENKTICLLGRYPYWTQFNRFLTHLHLLSVSSSDIPLERNISHLLLSVPIPKPGGQYETLKAAYHIIPIESRTILIKELEALCQDAGITPGQEALDCGIDSVIDSTVPFGMEVLCKKKQERHEPLDERAVRDSFLRFFTAILVGYERFLVVPDADFLISGNDWFDSSKFVATASPSRTPFLRALVETQLFQSFVQRRTEASDLHCVLFDECLAEYHSSNLPYGRLCGNVNLQLQRYFDSHRQIDYDLLVDQCATEPDLYLDDELDVNKNVGNDHDTSTLASSGYAESTISDTSLDKDTPFAINSSGDIVTCPSTVNLPPNARFSYCVDGNGFFPTAFDRDQFFPMEPHVLETESREAPAPILTRSEREREEAIRLFNMTVSRRGMQKQHRCLWQMAKFMPNLSVGEKSKILLRSLGALRTLRSHRRIVADEAAYRALIVACGRCGTDRRTELTKLYGLMRMDGIFMNAVTLGCYTRAIAEGYSNVHSVDGGAKVGMQVIVSSDKNRPMHKSLDLEVLDSNLSFLEESGVRWRSGGNADSQANHICSKVEQGRPLTISPSKTFDTVNTQRSKTKRSWLPVNCSSSFTSHFQSKNRFDPNGIRLYALWSRATACKACGYIPLDEEIQSGWDVINNKLENSSSVACPRCTGNIIPLIGYKENSIVELNESESAEKCSDDLDVSGLTKDVDPQEMPPQLESSIKRGKTSTSTVKHGQEGFVTYLSPQKLRIMLEDLFLEYGEDALNRDSLRVLNPEVFFNLWWYSARFSLPLPLTVKSLPVEKDKCNNSGIQGDGKEPNYSDSCRDCCAFASWDKTVALYGCRSAAKAVLATQTLSSKSDRLLREKLFDNPYTDIPLLSFFNLQSYAQSDWDHPDFSETNTDPSLLIIETIAIKWQY</sequence>
<name>A0ABD3P4X2_9STRA</name>
<dbReference type="InterPro" id="IPR051696">
    <property type="entry name" value="DENN_Domain_GEFs"/>
</dbReference>
<dbReference type="InterPro" id="IPR001194">
    <property type="entry name" value="cDENN_dom"/>
</dbReference>
<dbReference type="GO" id="GO:0005737">
    <property type="term" value="C:cytoplasm"/>
    <property type="evidence" value="ECO:0007669"/>
    <property type="project" value="UniProtKB-ARBA"/>
</dbReference>
<comment type="caution">
    <text evidence="3">The sequence shown here is derived from an EMBL/GenBank/DDBJ whole genome shotgun (WGS) entry which is preliminary data.</text>
</comment>
<dbReference type="Proteomes" id="UP001530315">
    <property type="component" value="Unassembled WGS sequence"/>
</dbReference>
<dbReference type="Gene3D" id="3.30.450.200">
    <property type="match status" value="1"/>
</dbReference>
<gene>
    <name evidence="3" type="ORF">ACHAW5_004690</name>
</gene>
<dbReference type="InterPro" id="IPR005112">
    <property type="entry name" value="dDENN_dom"/>
</dbReference>
<evidence type="ECO:0000259" key="2">
    <source>
        <dbReference type="SMART" id="SM00801"/>
    </source>
</evidence>
<keyword evidence="4" id="KW-1185">Reference proteome</keyword>